<keyword evidence="1" id="KW-0560">Oxidoreductase</keyword>
<dbReference type="PANTHER" id="PTHR43485:SF1">
    <property type="entry name" value="FORMATE HYDROGENLYASE SUBUNIT 5-RELATED"/>
    <property type="match status" value="1"/>
</dbReference>
<reference evidence="3 4" key="1">
    <citation type="submission" date="2019-01" db="EMBL/GenBank/DDBJ databases">
        <title>Insights into ecological role of a new deltaproteobacterial order Candidatus Sinidesulfobacterales (Sva0485) by metagenomics and metatranscriptomics.</title>
        <authorList>
            <person name="Tan S."/>
            <person name="Liu J."/>
            <person name="Fang Y."/>
            <person name="Hedlund B."/>
            <person name="Lian Z.-H."/>
            <person name="Huang L.-Y."/>
            <person name="Li J.-T."/>
            <person name="Huang L.-N."/>
            <person name="Li W.-J."/>
            <person name="Jiang H.-C."/>
            <person name="Dong H.-L."/>
            <person name="Shu W.-S."/>
        </authorList>
    </citation>
    <scope>NUCLEOTIDE SEQUENCE [LARGE SCALE GENOMIC DNA]</scope>
    <source>
        <strain evidence="3">AP4</strain>
    </source>
</reference>
<dbReference type="AlphaFoldDB" id="A0A520XGW7"/>
<dbReference type="SUPFAM" id="SSF56762">
    <property type="entry name" value="HydB/Nqo4-like"/>
    <property type="match status" value="1"/>
</dbReference>
<evidence type="ECO:0000313" key="3">
    <source>
        <dbReference type="EMBL" id="RZV40346.1"/>
    </source>
</evidence>
<comment type="caution">
    <text evidence="3">The sequence shown here is derived from an EMBL/GenBank/DDBJ whole genome shotgun (WGS) entry which is preliminary data.</text>
</comment>
<organism evidence="3 4">
    <name type="scientific">Candidatus Acidulodesulfobacterium acidiphilum</name>
    <dbReference type="NCBI Taxonomy" id="2597224"/>
    <lineage>
        <taxon>Bacteria</taxon>
        <taxon>Deltaproteobacteria</taxon>
        <taxon>Candidatus Acidulodesulfobacterales</taxon>
        <taxon>Candidatus Acidulodesulfobacterium</taxon>
    </lineage>
</organism>
<sequence>MNHGKYKFLGDYEFIWGPVRKGVSESILFNFLSSGEELHNLEITAGYKTRNVKTILAGKRNLYEQILLIERISGLHAFSASLSCCLGVEDFLGLKDKIHNNIKILRMFFAEFERIRNHIENLSEIAESTYIQVPSALYAYHAEALKQLSHKYLKSRYFMGINEIGGIRVNLSLEDIENIFNSVRLIVNKVQEIIKKNMETKSHIDRLKTTGKIDLKTAKRFCAKGVAAKSAGISSDLRINRPYLLYGKINVKPVVFEDGDAFSRYMVRIEEIGQSLNILEYCRDMLKRNGFRYTADYLSKREEFEESKDLENRYFKDEKSKHGFGYAESSEGAIFCYIKDFDGTIFKKISIKYPFENNYKLFACGTKNTMMMDFNINETSYNFSVAALDK</sequence>
<dbReference type="EMBL" id="SHMQ01000001">
    <property type="protein sequence ID" value="RZV40346.1"/>
    <property type="molecule type" value="Genomic_DNA"/>
</dbReference>
<protein>
    <recommendedName>
        <fullName evidence="2">NADH-quinone oxidoreductase subunit D domain-containing protein</fullName>
    </recommendedName>
</protein>
<evidence type="ECO:0000259" key="2">
    <source>
        <dbReference type="Pfam" id="PF00346"/>
    </source>
</evidence>
<proteinExistence type="predicted"/>
<dbReference type="InterPro" id="IPR001135">
    <property type="entry name" value="NADH_Q_OxRdtase_suD"/>
</dbReference>
<dbReference type="Proteomes" id="UP000322454">
    <property type="component" value="Unassembled WGS sequence"/>
</dbReference>
<name>A0A520XGW7_9DELT</name>
<evidence type="ECO:0000313" key="4">
    <source>
        <dbReference type="Proteomes" id="UP000322454"/>
    </source>
</evidence>
<feature type="domain" description="NADH-quinone oxidoreductase subunit D" evidence="2">
    <location>
        <begin position="145"/>
        <end position="390"/>
    </location>
</feature>
<evidence type="ECO:0000256" key="1">
    <source>
        <dbReference type="ARBA" id="ARBA00023002"/>
    </source>
</evidence>
<dbReference type="InterPro" id="IPR052197">
    <property type="entry name" value="ComplexI_49kDa-like"/>
</dbReference>
<dbReference type="GO" id="GO:0051287">
    <property type="term" value="F:NAD binding"/>
    <property type="evidence" value="ECO:0007669"/>
    <property type="project" value="InterPro"/>
</dbReference>
<dbReference type="GO" id="GO:0016651">
    <property type="term" value="F:oxidoreductase activity, acting on NAD(P)H"/>
    <property type="evidence" value="ECO:0007669"/>
    <property type="project" value="InterPro"/>
</dbReference>
<dbReference type="Gene3D" id="1.10.645.10">
    <property type="entry name" value="Cytochrome-c3 Hydrogenase, chain B"/>
    <property type="match status" value="1"/>
</dbReference>
<accession>A0A520XGW7</accession>
<dbReference type="Pfam" id="PF00346">
    <property type="entry name" value="Complex1_49kDa"/>
    <property type="match status" value="1"/>
</dbReference>
<gene>
    <name evidence="3" type="ORF">EVJ48_00030</name>
</gene>
<dbReference type="GO" id="GO:0048038">
    <property type="term" value="F:quinone binding"/>
    <property type="evidence" value="ECO:0007669"/>
    <property type="project" value="InterPro"/>
</dbReference>
<dbReference type="InterPro" id="IPR029014">
    <property type="entry name" value="NiFe-Hase_large"/>
</dbReference>
<dbReference type="PANTHER" id="PTHR43485">
    <property type="entry name" value="HYDROGENASE-4 COMPONENT G"/>
    <property type="match status" value="1"/>
</dbReference>